<evidence type="ECO:0008006" key="5">
    <source>
        <dbReference type="Google" id="ProtNLM"/>
    </source>
</evidence>
<evidence type="ECO:0000259" key="1">
    <source>
        <dbReference type="Pfam" id="PF00646"/>
    </source>
</evidence>
<dbReference type="InterPro" id="IPR055411">
    <property type="entry name" value="LRR_FXL15/At3g58940/PEG3-like"/>
</dbReference>
<feature type="domain" description="F-box" evidence="1">
    <location>
        <begin position="7"/>
        <end position="42"/>
    </location>
</feature>
<reference evidence="3" key="1">
    <citation type="journal article" date="2022" name="Cell">
        <title>Repeat-based holocentromeres influence genome architecture and karyotype evolution.</title>
        <authorList>
            <person name="Hofstatter P.G."/>
            <person name="Thangavel G."/>
            <person name="Lux T."/>
            <person name="Neumann P."/>
            <person name="Vondrak T."/>
            <person name="Novak P."/>
            <person name="Zhang M."/>
            <person name="Costa L."/>
            <person name="Castellani M."/>
            <person name="Scott A."/>
            <person name="Toegelov H."/>
            <person name="Fuchs J."/>
            <person name="Mata-Sucre Y."/>
            <person name="Dias Y."/>
            <person name="Vanzela A.L.L."/>
            <person name="Huettel B."/>
            <person name="Almeida C.C.S."/>
            <person name="Simkova H."/>
            <person name="Souza G."/>
            <person name="Pedrosa-Harand A."/>
            <person name="Macas J."/>
            <person name="Mayer K.F.X."/>
            <person name="Houben A."/>
            <person name="Marques A."/>
        </authorList>
    </citation>
    <scope>NUCLEOTIDE SEQUENCE</scope>
    <source>
        <strain evidence="3">RhyBre1mFocal</strain>
    </source>
</reference>
<evidence type="ECO:0000313" key="4">
    <source>
        <dbReference type="Proteomes" id="UP001151287"/>
    </source>
</evidence>
<keyword evidence="4" id="KW-1185">Reference proteome</keyword>
<dbReference type="PANTHER" id="PTHR31900:SF30">
    <property type="entry name" value="SUPERFAMILY PROTEIN, PUTATIVE-RELATED"/>
    <property type="match status" value="1"/>
</dbReference>
<dbReference type="SUPFAM" id="SSF52047">
    <property type="entry name" value="RNI-like"/>
    <property type="match status" value="1"/>
</dbReference>
<sequence>MSGVDRISALPEELKVSILSLLTITDAVRTSVLSRSWCRLWTFLPGLRIDRAFLDSLRFSKGPDVDLESGTPPWIGIVEHLLSSFCGPIRYFTLSNYYHFDELHLNGFVDLIFQKCGLQKLSITKRDLPQLACYSSLKDLCLDCVRVSIPTDFQGFDQLTTLKLYRVFISQRDINVLVNQSKKLTSFLQGEGFRSLDFDKKLSVTFNCPLLKSISFQFEIFQFQRFRVDARIVSAPCLESVCVSIKNNASSPKKLAFLVEPIMKFMADIAHVCDLYLDPLVIECLSVLYVVDELHTFRVHFHQLRCLKLDAQRFWTERRMFEIFCHLLRSMPCLNQLQIMDYDPVKDVELLVDPIPPNKYMKKQDGFHCLDQTLTRVEVYMDKLTNLNHIMWMMYLFLFSAKVLELLKITFSEGDPRVISRITSEELFAVEKASLNAKVVEEDWETG</sequence>
<evidence type="ECO:0000259" key="2">
    <source>
        <dbReference type="Pfam" id="PF24758"/>
    </source>
</evidence>
<dbReference type="PANTHER" id="PTHR31900">
    <property type="entry name" value="F-BOX/RNI SUPERFAMILY PROTEIN-RELATED"/>
    <property type="match status" value="1"/>
</dbReference>
<gene>
    <name evidence="3" type="ORF">LUZ63_003356</name>
</gene>
<dbReference type="InterPro" id="IPR050232">
    <property type="entry name" value="FBL13/AtMIF1-like"/>
</dbReference>
<proteinExistence type="predicted"/>
<dbReference type="Pfam" id="PF24758">
    <property type="entry name" value="LRR_At5g56370"/>
    <property type="match status" value="1"/>
</dbReference>
<protein>
    <recommendedName>
        <fullName evidence="5">F-box domain-containing protein</fullName>
    </recommendedName>
</protein>
<dbReference type="Pfam" id="PF00646">
    <property type="entry name" value="F-box"/>
    <property type="match status" value="1"/>
</dbReference>
<dbReference type="AlphaFoldDB" id="A0A9Q0D0I1"/>
<name>A0A9Q0D0I1_9POAL</name>
<dbReference type="InterPro" id="IPR036047">
    <property type="entry name" value="F-box-like_dom_sf"/>
</dbReference>
<evidence type="ECO:0000313" key="3">
    <source>
        <dbReference type="EMBL" id="KAJ1703577.1"/>
    </source>
</evidence>
<dbReference type="InterPro" id="IPR001810">
    <property type="entry name" value="F-box_dom"/>
</dbReference>
<comment type="caution">
    <text evidence="3">The sequence shown here is derived from an EMBL/GenBank/DDBJ whole genome shotgun (WGS) entry which is preliminary data.</text>
</comment>
<dbReference type="OrthoDB" id="608283at2759"/>
<dbReference type="Proteomes" id="UP001151287">
    <property type="component" value="Unassembled WGS sequence"/>
</dbReference>
<dbReference type="EMBL" id="JAMQYH010000001">
    <property type="protein sequence ID" value="KAJ1703577.1"/>
    <property type="molecule type" value="Genomic_DNA"/>
</dbReference>
<dbReference type="SUPFAM" id="SSF81383">
    <property type="entry name" value="F-box domain"/>
    <property type="match status" value="1"/>
</dbReference>
<accession>A0A9Q0D0I1</accession>
<feature type="domain" description="F-box/LRR-repeat protein 15/At3g58940/PEG3-like LRR" evidence="2">
    <location>
        <begin position="103"/>
        <end position="244"/>
    </location>
</feature>
<organism evidence="3 4">
    <name type="scientific">Rhynchospora breviuscula</name>
    <dbReference type="NCBI Taxonomy" id="2022672"/>
    <lineage>
        <taxon>Eukaryota</taxon>
        <taxon>Viridiplantae</taxon>
        <taxon>Streptophyta</taxon>
        <taxon>Embryophyta</taxon>
        <taxon>Tracheophyta</taxon>
        <taxon>Spermatophyta</taxon>
        <taxon>Magnoliopsida</taxon>
        <taxon>Liliopsida</taxon>
        <taxon>Poales</taxon>
        <taxon>Cyperaceae</taxon>
        <taxon>Cyperoideae</taxon>
        <taxon>Rhynchosporeae</taxon>
        <taxon>Rhynchospora</taxon>
    </lineage>
</organism>
<dbReference type="Gene3D" id="1.20.1280.50">
    <property type="match status" value="1"/>
</dbReference>